<evidence type="ECO:0000313" key="4">
    <source>
        <dbReference type="Proteomes" id="UP001320715"/>
    </source>
</evidence>
<dbReference type="EMBL" id="JAAAML010000003">
    <property type="protein sequence ID" value="MCO6409958.1"/>
    <property type="molecule type" value="Genomic_DNA"/>
</dbReference>
<comment type="caution">
    <text evidence="3">The sequence shown here is derived from an EMBL/GenBank/DDBJ whole genome shotgun (WGS) entry which is preliminary data.</text>
</comment>
<dbReference type="SUPFAM" id="SSF53681">
    <property type="entry name" value="Aspartate/glutamate racemase"/>
    <property type="match status" value="2"/>
</dbReference>
<gene>
    <name evidence="3" type="ORF">GTW23_17375</name>
</gene>
<dbReference type="PANTHER" id="PTHR21198">
    <property type="entry name" value="GLUTAMATE RACEMASE"/>
    <property type="match status" value="1"/>
</dbReference>
<keyword evidence="2 3" id="KW-0413">Isomerase</keyword>
<dbReference type="InterPro" id="IPR001920">
    <property type="entry name" value="Asp/Glu_race"/>
</dbReference>
<organism evidence="3 4">
    <name type="scientific">Hoeflea alexandrii</name>
    <dbReference type="NCBI Taxonomy" id="288436"/>
    <lineage>
        <taxon>Bacteria</taxon>
        <taxon>Pseudomonadati</taxon>
        <taxon>Pseudomonadota</taxon>
        <taxon>Alphaproteobacteria</taxon>
        <taxon>Hyphomicrobiales</taxon>
        <taxon>Rhizobiaceae</taxon>
        <taxon>Hoeflea</taxon>
    </lineage>
</organism>
<dbReference type="Gene3D" id="3.40.50.1860">
    <property type="match status" value="2"/>
</dbReference>
<sequence length="235" mass="25939">MKTIGLLGGMSWESTVTYYQLLNGMVRERLGGLHSAEILMRSFDFAPIAELQAEARWSEAAKLLVKAAIRLEAAGADCLLIGTNTMHICADEVQAALSIPLFHIADVTAEAIKASGCRKPLLLATRFTMEQDFYKARLRERHGIEVCVPEQQERDDVHRIIYEELCQGVISPVSKNRYLRIIETARARGADGIIFGCTEVGLLISQDDFDIPAFNTTQLHAQAAVDFALSGDTAR</sequence>
<dbReference type="EC" id="5.1.1.-" evidence="3"/>
<dbReference type="InterPro" id="IPR004380">
    <property type="entry name" value="Asp_race"/>
</dbReference>
<name>A0ABT1CVJ2_9HYPH</name>
<dbReference type="GO" id="GO:0016853">
    <property type="term" value="F:isomerase activity"/>
    <property type="evidence" value="ECO:0007669"/>
    <property type="project" value="UniProtKB-KW"/>
</dbReference>
<dbReference type="RefSeq" id="WP_252916711.1">
    <property type="nucleotide sequence ID" value="NZ_JAAAML010000003.1"/>
</dbReference>
<dbReference type="Pfam" id="PF01177">
    <property type="entry name" value="Asp_Glu_race"/>
    <property type="match status" value="1"/>
</dbReference>
<evidence type="ECO:0000256" key="2">
    <source>
        <dbReference type="ARBA" id="ARBA00023235"/>
    </source>
</evidence>
<accession>A0ABT1CVJ2</accession>
<dbReference type="InterPro" id="IPR033134">
    <property type="entry name" value="Asp/Glu_racemase_AS_2"/>
</dbReference>
<comment type="similarity">
    <text evidence="1">Belongs to the aspartate/glutamate racemases family.</text>
</comment>
<protein>
    <submittedName>
        <fullName evidence="3">Amino acid racemase</fullName>
        <ecNumber evidence="3">5.1.1.-</ecNumber>
    </submittedName>
</protein>
<evidence type="ECO:0000313" key="3">
    <source>
        <dbReference type="EMBL" id="MCO6409958.1"/>
    </source>
</evidence>
<dbReference type="PANTHER" id="PTHR21198:SF7">
    <property type="entry name" value="ASPARTATE-GLUTAMATE RACEMASE FAMILY"/>
    <property type="match status" value="1"/>
</dbReference>
<keyword evidence="4" id="KW-1185">Reference proteome</keyword>
<dbReference type="NCBIfam" id="TIGR00035">
    <property type="entry name" value="asp_race"/>
    <property type="match status" value="1"/>
</dbReference>
<reference evidence="3 4" key="1">
    <citation type="submission" date="2020-01" db="EMBL/GenBank/DDBJ databases">
        <title>Genomes of bacteria type strains.</title>
        <authorList>
            <person name="Chen J."/>
            <person name="Zhu S."/>
            <person name="Yang J."/>
        </authorList>
    </citation>
    <scope>NUCLEOTIDE SEQUENCE [LARGE SCALE GENOMIC DNA]</scope>
    <source>
        <strain evidence="3 4">DSM 16655</strain>
    </source>
</reference>
<dbReference type="InterPro" id="IPR015942">
    <property type="entry name" value="Asp/Glu/hydantoin_racemase"/>
</dbReference>
<dbReference type="Proteomes" id="UP001320715">
    <property type="component" value="Unassembled WGS sequence"/>
</dbReference>
<dbReference type="PROSITE" id="PS00924">
    <property type="entry name" value="ASP_GLU_RACEMASE_2"/>
    <property type="match status" value="1"/>
</dbReference>
<proteinExistence type="inferred from homology"/>
<evidence type="ECO:0000256" key="1">
    <source>
        <dbReference type="ARBA" id="ARBA00007847"/>
    </source>
</evidence>